<gene>
    <name evidence="7" type="ORF">NKE59_05915</name>
</gene>
<organism evidence="7">
    <name type="scientific">Polynucleobacter sp. UK-FUSCHL-C3</name>
    <dbReference type="NCBI Taxonomy" id="2955208"/>
    <lineage>
        <taxon>Bacteria</taxon>
        <taxon>Pseudomonadati</taxon>
        <taxon>Pseudomonadota</taxon>
        <taxon>Betaproteobacteria</taxon>
        <taxon>Burkholderiales</taxon>
        <taxon>Burkholderiaceae</taxon>
        <taxon>Polynucleobacter</taxon>
    </lineage>
</organism>
<evidence type="ECO:0000256" key="3">
    <source>
        <dbReference type="ARBA" id="ARBA00023002"/>
    </source>
</evidence>
<dbReference type="InterPro" id="IPR050584">
    <property type="entry name" value="Cholesterol_7-desaturase"/>
</dbReference>
<sequence>METKIITIETQKYPKDCWYVAGMSDEFEKEELKNRVIAGSSIVVWRTKDGKVVAFDNRCCHKRFPLSEGRLLDNGFLECAYHGLCYDDSGKCVKIPSVPDKPIPERAKLRPVKVIEQDNLVWVWVGNPERAHLFMPPRTPEIADKEWATVHSEVIRVPANFLLIIENLLDITHFYPLHEGNIGDYANSLLPIDIEEGEEGGYQYVRTVRNAKNYKQPPFFIDWFHFDNVDRSHTHCMVTPALTRVELKIGPTGQFGSGLGGGGKDRGYILFHTHTPIDNVQSDWRWYVCCPADHKSLGDPTKRTVDRIAEMFPSVVDEDKWALERQQKMIDLPDEGYTELFLHSDTGLRRARQIISQMIREEKQSSIKAA</sequence>
<keyword evidence="5" id="KW-0411">Iron-sulfur</keyword>
<dbReference type="GO" id="GO:0051537">
    <property type="term" value="F:2 iron, 2 sulfur cluster binding"/>
    <property type="evidence" value="ECO:0007669"/>
    <property type="project" value="UniProtKB-KW"/>
</dbReference>
<dbReference type="InterPro" id="IPR036922">
    <property type="entry name" value="Rieske_2Fe-2S_sf"/>
</dbReference>
<dbReference type="PANTHER" id="PTHR21266">
    <property type="entry name" value="IRON-SULFUR DOMAIN CONTAINING PROTEIN"/>
    <property type="match status" value="1"/>
</dbReference>
<accession>A0AAU8A071</accession>
<dbReference type="Pfam" id="PF19112">
    <property type="entry name" value="VanA_C"/>
    <property type="match status" value="1"/>
</dbReference>
<protein>
    <submittedName>
        <fullName evidence="7">Aromatic ring-hydroxylating dioxygenase subunit alpha</fullName>
    </submittedName>
</protein>
<dbReference type="SUPFAM" id="SSF50022">
    <property type="entry name" value="ISP domain"/>
    <property type="match status" value="1"/>
</dbReference>
<evidence type="ECO:0000256" key="1">
    <source>
        <dbReference type="ARBA" id="ARBA00022714"/>
    </source>
</evidence>
<dbReference type="Gene3D" id="3.90.380.10">
    <property type="entry name" value="Naphthalene 1,2-dioxygenase Alpha Subunit, Chain A, domain 1"/>
    <property type="match status" value="1"/>
</dbReference>
<dbReference type="InterPro" id="IPR017941">
    <property type="entry name" value="Rieske_2Fe-2S"/>
</dbReference>
<dbReference type="SUPFAM" id="SSF55961">
    <property type="entry name" value="Bet v1-like"/>
    <property type="match status" value="1"/>
</dbReference>
<evidence type="ECO:0000259" key="6">
    <source>
        <dbReference type="PROSITE" id="PS51296"/>
    </source>
</evidence>
<feature type="domain" description="Rieske" evidence="6">
    <location>
        <begin position="18"/>
        <end position="123"/>
    </location>
</feature>
<name>A0AAU8A071_9BURK</name>
<keyword evidence="2" id="KW-0479">Metal-binding</keyword>
<dbReference type="InterPro" id="IPR044043">
    <property type="entry name" value="VanA_C_cat"/>
</dbReference>
<dbReference type="Gene3D" id="2.102.10.10">
    <property type="entry name" value="Rieske [2Fe-2S] iron-sulphur domain"/>
    <property type="match status" value="1"/>
</dbReference>
<dbReference type="EMBL" id="CP099959">
    <property type="protein sequence ID" value="XCC57039.1"/>
    <property type="molecule type" value="Genomic_DNA"/>
</dbReference>
<keyword evidence="1" id="KW-0001">2Fe-2S</keyword>
<evidence type="ECO:0000256" key="5">
    <source>
        <dbReference type="ARBA" id="ARBA00023014"/>
    </source>
</evidence>
<dbReference type="AlphaFoldDB" id="A0AAU8A071"/>
<keyword evidence="7" id="KW-0223">Dioxygenase</keyword>
<dbReference type="PANTHER" id="PTHR21266:SF60">
    <property type="entry name" value="3-KETOSTEROID-9-ALPHA-MONOOXYGENASE, OXYGENASE COMPONENT"/>
    <property type="match status" value="1"/>
</dbReference>
<evidence type="ECO:0000256" key="4">
    <source>
        <dbReference type="ARBA" id="ARBA00023004"/>
    </source>
</evidence>
<evidence type="ECO:0000256" key="2">
    <source>
        <dbReference type="ARBA" id="ARBA00022723"/>
    </source>
</evidence>
<dbReference type="GO" id="GO:0051213">
    <property type="term" value="F:dioxygenase activity"/>
    <property type="evidence" value="ECO:0007669"/>
    <property type="project" value="UniProtKB-KW"/>
</dbReference>
<keyword evidence="3" id="KW-0560">Oxidoreductase</keyword>
<dbReference type="RefSeq" id="WP_353438056.1">
    <property type="nucleotide sequence ID" value="NZ_CP099959.1"/>
</dbReference>
<proteinExistence type="predicted"/>
<dbReference type="Pfam" id="PF00355">
    <property type="entry name" value="Rieske"/>
    <property type="match status" value="1"/>
</dbReference>
<keyword evidence="4" id="KW-0408">Iron</keyword>
<dbReference type="GO" id="GO:0046872">
    <property type="term" value="F:metal ion binding"/>
    <property type="evidence" value="ECO:0007669"/>
    <property type="project" value="UniProtKB-KW"/>
</dbReference>
<dbReference type="PROSITE" id="PS51296">
    <property type="entry name" value="RIESKE"/>
    <property type="match status" value="1"/>
</dbReference>
<reference evidence="7" key="1">
    <citation type="submission" date="2022-06" db="EMBL/GenBank/DDBJ databases">
        <title>New Polynucleobacter species.</title>
        <authorList>
            <person name="Hahn M.W."/>
        </authorList>
    </citation>
    <scope>NUCLEOTIDE SEQUENCE</scope>
    <source>
        <strain evidence="7">UK-FUSCHL-C3</strain>
    </source>
</reference>
<evidence type="ECO:0000313" key="7">
    <source>
        <dbReference type="EMBL" id="XCC57039.1"/>
    </source>
</evidence>